<feature type="compositionally biased region" description="Low complexity" evidence="11">
    <location>
        <begin position="1"/>
        <end position="13"/>
    </location>
</feature>
<keyword evidence="5" id="KW-0809">Transit peptide</keyword>
<keyword evidence="3 9" id="KW-0812">Transmembrane</keyword>
<evidence type="ECO:0000256" key="10">
    <source>
        <dbReference type="SAM" id="Coils"/>
    </source>
</evidence>
<dbReference type="PANTHER" id="PTHR13890:SF0">
    <property type="entry name" value="MAGNESIUM TRANSPORTER MRS2 HOMOLOG, MITOCHONDRIAL"/>
    <property type="match status" value="1"/>
</dbReference>
<evidence type="ECO:0000256" key="2">
    <source>
        <dbReference type="ARBA" id="ARBA00022448"/>
    </source>
</evidence>
<gene>
    <name evidence="12" type="ORF">CDCA_CDCA08G2364</name>
</gene>
<proteinExistence type="inferred from homology"/>
<dbReference type="CDD" id="cd12823">
    <property type="entry name" value="Mrs2_Mfm1p-like"/>
    <property type="match status" value="1"/>
</dbReference>
<evidence type="ECO:0000256" key="1">
    <source>
        <dbReference type="ARBA" id="ARBA00004141"/>
    </source>
</evidence>
<keyword evidence="9" id="KW-0496">Mitochondrion</keyword>
<evidence type="ECO:0000256" key="8">
    <source>
        <dbReference type="ARBA" id="ARBA00023136"/>
    </source>
</evidence>
<evidence type="ECO:0000256" key="11">
    <source>
        <dbReference type="SAM" id="MobiDB-lite"/>
    </source>
</evidence>
<evidence type="ECO:0000256" key="6">
    <source>
        <dbReference type="ARBA" id="ARBA00022989"/>
    </source>
</evidence>
<feature type="transmembrane region" description="Helical" evidence="9">
    <location>
        <begin position="521"/>
        <end position="546"/>
    </location>
</feature>
<dbReference type="Gene3D" id="1.20.58.340">
    <property type="entry name" value="Magnesium transport protein CorA, transmembrane region"/>
    <property type="match status" value="1"/>
</dbReference>
<evidence type="ECO:0000256" key="5">
    <source>
        <dbReference type="ARBA" id="ARBA00022946"/>
    </source>
</evidence>
<keyword evidence="2 9" id="KW-0813">Transport</keyword>
<comment type="caution">
    <text evidence="12">The sequence shown here is derived from an EMBL/GenBank/DDBJ whole genome shotgun (WGS) entry which is preliminary data.</text>
</comment>
<keyword evidence="6 9" id="KW-1133">Transmembrane helix</keyword>
<evidence type="ECO:0000313" key="13">
    <source>
        <dbReference type="Proteomes" id="UP001301350"/>
    </source>
</evidence>
<feature type="region of interest" description="Disordered" evidence="11">
    <location>
        <begin position="62"/>
        <end position="99"/>
    </location>
</feature>
<evidence type="ECO:0000256" key="9">
    <source>
        <dbReference type="RuleBase" id="RU366042"/>
    </source>
</evidence>
<dbReference type="Gene3D" id="2.40.128.330">
    <property type="match status" value="1"/>
</dbReference>
<organism evidence="12 13">
    <name type="scientific">Cyanidium caldarium</name>
    <name type="common">Red alga</name>
    <dbReference type="NCBI Taxonomy" id="2771"/>
    <lineage>
        <taxon>Eukaryota</taxon>
        <taxon>Rhodophyta</taxon>
        <taxon>Bangiophyceae</taxon>
        <taxon>Cyanidiales</taxon>
        <taxon>Cyanidiaceae</taxon>
        <taxon>Cyanidium</taxon>
    </lineage>
</organism>
<keyword evidence="9" id="KW-0999">Mitochondrion inner membrane</keyword>
<dbReference type="GO" id="GO:0015095">
    <property type="term" value="F:magnesium ion transmembrane transporter activity"/>
    <property type="evidence" value="ECO:0007669"/>
    <property type="project" value="TreeGrafter"/>
</dbReference>
<sequence>MASPSGAAPPAGGVRSGLVRRQQRRLGSMAQPSNASQLYALAAAEAPGGRASPRDIWLQETRGPLRGLSPSPSAQGAQQGVSAPAVDGVTRPAGDDGGEVFGPVLGTAKTSEHVDEKQLLKSGLTLALVLAQEHDDVFHGRYNDPIAQLTGAGVMQKWATPCVLFDAFGKRTEMSLTREQLMARLREEPTMAMTAAGQVHQTTLSPAEMPAATDVLATPDITDGARETAPTSVSQTLDLDAYPVRRPRASRGARSKKRSKYGPVQYRDVRALDPAFNTEPMLVVRDQAILAVLDNHIRAAIQCNRLFLFDAACTRGQQAARIVAQHLQSAVADDYCPFEFAALEALLIAACHDLEVGFARLEPLIAAELNDISTQPSQLKIEQLRIDESRLALLLSRAQHLLRLLEHVLDDDEDMSHLYLTEMRCHPERSRRPLEHDEAELLLESYLQAVQSLAKRMELLDRTINDTEEVVEIKLSMLQNRLWSFSILVHLVVATLFIAAVPADYFGMNVELPLFAADTPGWVWGIVMVVNLSVGLAFFLVAFGVLSRRGLLFGVQSHQ</sequence>
<dbReference type="Pfam" id="PF22099">
    <property type="entry name" value="MRS2-like"/>
    <property type="match status" value="1"/>
</dbReference>
<name>A0AAV9IVM5_CYACA</name>
<feature type="coiled-coil region" evidence="10">
    <location>
        <begin position="436"/>
        <end position="470"/>
    </location>
</feature>
<dbReference type="EMBL" id="JANCYW010000008">
    <property type="protein sequence ID" value="KAK4536339.1"/>
    <property type="molecule type" value="Genomic_DNA"/>
</dbReference>
<evidence type="ECO:0000256" key="7">
    <source>
        <dbReference type="ARBA" id="ARBA00023065"/>
    </source>
</evidence>
<feature type="transmembrane region" description="Helical" evidence="9">
    <location>
        <begin position="482"/>
        <end position="501"/>
    </location>
</feature>
<accession>A0AAV9IVM5</accession>
<feature type="compositionally biased region" description="Polar residues" evidence="11">
    <location>
        <begin position="70"/>
        <end position="81"/>
    </location>
</feature>
<keyword evidence="8 9" id="KW-0472">Membrane</keyword>
<protein>
    <recommendedName>
        <fullName evidence="9">Magnesium transporter</fullName>
    </recommendedName>
</protein>
<keyword evidence="4 9" id="KW-0460">Magnesium</keyword>
<keyword evidence="7 9" id="KW-0406">Ion transport</keyword>
<keyword evidence="10" id="KW-0175">Coiled coil</keyword>
<dbReference type="GO" id="GO:0005743">
    <property type="term" value="C:mitochondrial inner membrane"/>
    <property type="evidence" value="ECO:0007669"/>
    <property type="project" value="UniProtKB-SubCell"/>
</dbReference>
<evidence type="ECO:0000256" key="3">
    <source>
        <dbReference type="ARBA" id="ARBA00022692"/>
    </source>
</evidence>
<reference evidence="12 13" key="1">
    <citation type="submission" date="2022-07" db="EMBL/GenBank/DDBJ databases">
        <title>Genome-wide signatures of adaptation to extreme environments.</title>
        <authorList>
            <person name="Cho C.H."/>
            <person name="Yoon H.S."/>
        </authorList>
    </citation>
    <scope>NUCLEOTIDE SEQUENCE [LARGE SCALE GENOMIC DNA]</scope>
    <source>
        <strain evidence="12 13">DBV 063 E5</strain>
    </source>
</reference>
<dbReference type="Proteomes" id="UP001301350">
    <property type="component" value="Unassembled WGS sequence"/>
</dbReference>
<dbReference type="AlphaFoldDB" id="A0AAV9IVM5"/>
<dbReference type="InterPro" id="IPR039204">
    <property type="entry name" value="MRS2-like"/>
</dbReference>
<dbReference type="PANTHER" id="PTHR13890">
    <property type="entry name" value="RNA SPLICING PROTEIN MRS2, MITOCHONDRIAL"/>
    <property type="match status" value="1"/>
</dbReference>
<comment type="similarity">
    <text evidence="9">Belongs to the CorA metal ion transporter (MIT) (TC 1.A.35) family.</text>
</comment>
<feature type="region of interest" description="Disordered" evidence="11">
    <location>
        <begin position="1"/>
        <end position="34"/>
    </location>
</feature>
<evidence type="ECO:0000313" key="12">
    <source>
        <dbReference type="EMBL" id="KAK4536339.1"/>
    </source>
</evidence>
<keyword evidence="13" id="KW-1185">Reference proteome</keyword>
<comment type="subcellular location">
    <subcellularLocation>
        <location evidence="1">Membrane</location>
        <topology evidence="1">Multi-pass membrane protein</topology>
    </subcellularLocation>
    <subcellularLocation>
        <location evidence="9">Mitochondrion inner membrane</location>
        <topology evidence="9">Multi-pass membrane protein</topology>
    </subcellularLocation>
</comment>
<evidence type="ECO:0000256" key="4">
    <source>
        <dbReference type="ARBA" id="ARBA00022842"/>
    </source>
</evidence>